<evidence type="ECO:0000313" key="2">
    <source>
        <dbReference type="Proteomes" id="UP000054018"/>
    </source>
</evidence>
<keyword evidence="2" id="KW-1185">Reference proteome</keyword>
<dbReference type="PANTHER" id="PTHR37984">
    <property type="entry name" value="PROTEIN CBG26694"/>
    <property type="match status" value="1"/>
</dbReference>
<dbReference type="InterPro" id="IPR043502">
    <property type="entry name" value="DNA/RNA_pol_sf"/>
</dbReference>
<dbReference type="SUPFAM" id="SSF56672">
    <property type="entry name" value="DNA/RNA polymerases"/>
    <property type="match status" value="1"/>
</dbReference>
<protein>
    <submittedName>
        <fullName evidence="1">Uncharacterized protein</fullName>
    </submittedName>
</protein>
<dbReference type="EMBL" id="KN833729">
    <property type="protein sequence ID" value="KIK23152.1"/>
    <property type="molecule type" value="Genomic_DNA"/>
</dbReference>
<organism evidence="1 2">
    <name type="scientific">Pisolithus microcarpus 441</name>
    <dbReference type="NCBI Taxonomy" id="765257"/>
    <lineage>
        <taxon>Eukaryota</taxon>
        <taxon>Fungi</taxon>
        <taxon>Dikarya</taxon>
        <taxon>Basidiomycota</taxon>
        <taxon>Agaricomycotina</taxon>
        <taxon>Agaricomycetes</taxon>
        <taxon>Agaricomycetidae</taxon>
        <taxon>Boletales</taxon>
        <taxon>Sclerodermatineae</taxon>
        <taxon>Pisolithaceae</taxon>
        <taxon>Pisolithus</taxon>
    </lineage>
</organism>
<dbReference type="AlphaFoldDB" id="A0A0C9ZL95"/>
<dbReference type="PANTHER" id="PTHR37984:SF5">
    <property type="entry name" value="PROTEIN NYNRIN-LIKE"/>
    <property type="match status" value="1"/>
</dbReference>
<reference evidence="1 2" key="1">
    <citation type="submission" date="2014-04" db="EMBL/GenBank/DDBJ databases">
        <authorList>
            <consortium name="DOE Joint Genome Institute"/>
            <person name="Kuo A."/>
            <person name="Kohler A."/>
            <person name="Costa M.D."/>
            <person name="Nagy L.G."/>
            <person name="Floudas D."/>
            <person name="Copeland A."/>
            <person name="Barry K.W."/>
            <person name="Cichocki N."/>
            <person name="Veneault-Fourrey C."/>
            <person name="LaButti K."/>
            <person name="Lindquist E.A."/>
            <person name="Lipzen A."/>
            <person name="Lundell T."/>
            <person name="Morin E."/>
            <person name="Murat C."/>
            <person name="Sun H."/>
            <person name="Tunlid A."/>
            <person name="Henrissat B."/>
            <person name="Grigoriev I.V."/>
            <person name="Hibbett D.S."/>
            <person name="Martin F."/>
            <person name="Nordberg H.P."/>
            <person name="Cantor M.N."/>
            <person name="Hua S.X."/>
        </authorList>
    </citation>
    <scope>NUCLEOTIDE SEQUENCE [LARGE SCALE GENOMIC DNA]</scope>
    <source>
        <strain evidence="1 2">441</strain>
    </source>
</reference>
<reference evidence="2" key="2">
    <citation type="submission" date="2015-01" db="EMBL/GenBank/DDBJ databases">
        <title>Evolutionary Origins and Diversification of the Mycorrhizal Mutualists.</title>
        <authorList>
            <consortium name="DOE Joint Genome Institute"/>
            <consortium name="Mycorrhizal Genomics Consortium"/>
            <person name="Kohler A."/>
            <person name="Kuo A."/>
            <person name="Nagy L.G."/>
            <person name="Floudas D."/>
            <person name="Copeland A."/>
            <person name="Barry K.W."/>
            <person name="Cichocki N."/>
            <person name="Veneault-Fourrey C."/>
            <person name="LaButti K."/>
            <person name="Lindquist E.A."/>
            <person name="Lipzen A."/>
            <person name="Lundell T."/>
            <person name="Morin E."/>
            <person name="Murat C."/>
            <person name="Riley R."/>
            <person name="Ohm R."/>
            <person name="Sun H."/>
            <person name="Tunlid A."/>
            <person name="Henrissat B."/>
            <person name="Grigoriev I.V."/>
            <person name="Hibbett D.S."/>
            <person name="Martin F."/>
        </authorList>
    </citation>
    <scope>NUCLEOTIDE SEQUENCE [LARGE SCALE GENOMIC DNA]</scope>
    <source>
        <strain evidence="2">441</strain>
    </source>
</reference>
<gene>
    <name evidence="1" type="ORF">PISMIDRAFT_100977</name>
</gene>
<dbReference type="OrthoDB" id="2654158at2759"/>
<sequence>MPFINDIPVKGLRILLSLQHYPKENGTYEMIEGNPGIQRFIWEHLENSNRVLQRIKYVSGTVSAKKFVVAAPSIVVVGHKVSFEGQVPDESKVQKICDWLYCTNVTEVHGFLGLCSYC</sequence>
<dbReference type="HOGENOM" id="CLU_142394_0_1_1"/>
<evidence type="ECO:0000313" key="1">
    <source>
        <dbReference type="EMBL" id="KIK23152.1"/>
    </source>
</evidence>
<name>A0A0C9ZL95_9AGAM</name>
<accession>A0A0C9ZL95</accession>
<dbReference type="Proteomes" id="UP000054018">
    <property type="component" value="Unassembled WGS sequence"/>
</dbReference>
<dbReference type="InterPro" id="IPR050951">
    <property type="entry name" value="Retrovirus_Pol_polyprotein"/>
</dbReference>
<proteinExistence type="predicted"/>